<evidence type="ECO:0000313" key="6">
    <source>
        <dbReference type="EMBL" id="AMS05929.1"/>
    </source>
</evidence>
<keyword evidence="4" id="KW-0460">Magnesium</keyword>
<name>A0AAC8YGB0_9ACTN</name>
<evidence type="ECO:0000313" key="7">
    <source>
        <dbReference type="EMBL" id="AOZ47393.1"/>
    </source>
</evidence>
<dbReference type="RefSeq" id="WP_062819894.1">
    <property type="nucleotide sequence ID" value="NZ_JAZHWM010000009.1"/>
</dbReference>
<accession>A0AAC8YGB0</accession>
<evidence type="ECO:0000313" key="8">
    <source>
        <dbReference type="Proteomes" id="UP000075221"/>
    </source>
</evidence>
<dbReference type="SUPFAM" id="SSF88723">
    <property type="entry name" value="PIN domain-like"/>
    <property type="match status" value="1"/>
</dbReference>
<evidence type="ECO:0000259" key="5">
    <source>
        <dbReference type="Pfam" id="PF13470"/>
    </source>
</evidence>
<dbReference type="Proteomes" id="UP000178666">
    <property type="component" value="Chromosome"/>
</dbReference>
<feature type="domain" description="PIN" evidence="5">
    <location>
        <begin position="2"/>
        <end position="110"/>
    </location>
</feature>
<dbReference type="InterPro" id="IPR029060">
    <property type="entry name" value="PIN-like_dom_sf"/>
</dbReference>
<dbReference type="EMBL" id="CP014352">
    <property type="protein sequence ID" value="AMS05929.1"/>
    <property type="molecule type" value="Genomic_DNA"/>
</dbReference>
<dbReference type="Proteomes" id="UP000075221">
    <property type="component" value="Chromosome"/>
</dbReference>
<proteinExistence type="predicted"/>
<dbReference type="GO" id="GO:0016787">
    <property type="term" value="F:hydrolase activity"/>
    <property type="evidence" value="ECO:0007669"/>
    <property type="project" value="UniProtKB-KW"/>
</dbReference>
<dbReference type="AlphaFoldDB" id="A0AAC8YGB0"/>
<reference evidence="7 9" key="1">
    <citation type="journal article" date="2016" name="Plant Dis.">
        <title>Improved production of propionic acid using genome shuffling.</title>
        <authorList>
            <person name="Luna-Flores C.H."/>
            <person name="Palfreyman R.W."/>
            <person name="Kromer J.O."/>
            <person name="Nielsen L.K."/>
            <person name="Marcellin E."/>
        </authorList>
    </citation>
    <scope>NUCLEOTIDE SEQUENCE [LARGE SCALE GENOMIC DNA]</scope>
    <source>
        <strain evidence="7 9">F3E8</strain>
    </source>
</reference>
<evidence type="ECO:0000256" key="4">
    <source>
        <dbReference type="ARBA" id="ARBA00022842"/>
    </source>
</evidence>
<keyword evidence="1" id="KW-0540">Nuclease</keyword>
<protein>
    <recommendedName>
        <fullName evidence="5">PIN domain-containing protein</fullName>
    </recommendedName>
</protein>
<keyword evidence="2" id="KW-0479">Metal-binding</keyword>
<sequence>MVLVDANVWVSRNLRDWVCALYVHSDAMFTVVWTEDILAETLHAVRRLYPDLEGGKIAHVRESIVGIFKDGQVRDFTVDVDRPISDPYDRHVHAAAMAGDVDILVTNNIKDLRPARQEDQDALPYEVYTADEFFMLIADCQPDVVRDAIRDQISYFIKRGADPNLPARLRQAGAPDFAERVRRVQLDMEF</sequence>
<reference evidence="6 8" key="2">
    <citation type="submission" date="2016-02" db="EMBL/GenBank/DDBJ databases">
        <title>Complete Genome Sequence of Propionibacterium acidipropionici ATCC 55737.</title>
        <authorList>
            <person name="Luna Flores C.H."/>
            <person name="Nielsen L.K."/>
            <person name="Marcellin E."/>
        </authorList>
    </citation>
    <scope>NUCLEOTIDE SEQUENCE [LARGE SCALE GENOMIC DNA]</scope>
    <source>
        <strain evidence="6 8">ATCC 55737</strain>
    </source>
</reference>
<evidence type="ECO:0000256" key="2">
    <source>
        <dbReference type="ARBA" id="ARBA00022723"/>
    </source>
</evidence>
<dbReference type="GO" id="GO:0046872">
    <property type="term" value="F:metal ion binding"/>
    <property type="evidence" value="ECO:0007669"/>
    <property type="project" value="UniProtKB-KW"/>
</dbReference>
<organism evidence="6 8">
    <name type="scientific">Acidipropionibacterium acidipropionici</name>
    <dbReference type="NCBI Taxonomy" id="1748"/>
    <lineage>
        <taxon>Bacteria</taxon>
        <taxon>Bacillati</taxon>
        <taxon>Actinomycetota</taxon>
        <taxon>Actinomycetes</taxon>
        <taxon>Propionibacteriales</taxon>
        <taxon>Propionibacteriaceae</taxon>
        <taxon>Acidipropionibacterium</taxon>
    </lineage>
</organism>
<dbReference type="InterPro" id="IPR002716">
    <property type="entry name" value="PIN_dom"/>
</dbReference>
<evidence type="ECO:0000256" key="1">
    <source>
        <dbReference type="ARBA" id="ARBA00022722"/>
    </source>
</evidence>
<dbReference type="Pfam" id="PF13470">
    <property type="entry name" value="PIN_3"/>
    <property type="match status" value="1"/>
</dbReference>
<gene>
    <name evidence="7" type="ORF">A8L58_12695</name>
    <name evidence="6" type="ORF">AXH35_11245</name>
</gene>
<evidence type="ECO:0000256" key="3">
    <source>
        <dbReference type="ARBA" id="ARBA00022801"/>
    </source>
</evidence>
<dbReference type="EMBL" id="CP015970">
    <property type="protein sequence ID" value="AOZ47393.1"/>
    <property type="molecule type" value="Genomic_DNA"/>
</dbReference>
<evidence type="ECO:0000313" key="9">
    <source>
        <dbReference type="Proteomes" id="UP000178666"/>
    </source>
</evidence>
<dbReference type="GO" id="GO:0004518">
    <property type="term" value="F:nuclease activity"/>
    <property type="evidence" value="ECO:0007669"/>
    <property type="project" value="UniProtKB-KW"/>
</dbReference>
<keyword evidence="9" id="KW-1185">Reference proteome</keyword>
<keyword evidence="3" id="KW-0378">Hydrolase</keyword>